<evidence type="ECO:0000313" key="3">
    <source>
        <dbReference type="Proteomes" id="UP000566819"/>
    </source>
</evidence>
<dbReference type="GO" id="GO:0000009">
    <property type="term" value="F:alpha-1,6-mannosyltransferase activity"/>
    <property type="evidence" value="ECO:0007669"/>
    <property type="project" value="InterPro"/>
</dbReference>
<gene>
    <name evidence="2" type="ORF">G7Y89_g6887</name>
</gene>
<dbReference type="PANTHER" id="PTHR31834">
    <property type="entry name" value="INITIATION-SPECIFIC ALPHA-1,6-MANNOSYLTRANSFERASE"/>
    <property type="match status" value="1"/>
</dbReference>
<dbReference type="GO" id="GO:0006487">
    <property type="term" value="P:protein N-linked glycosylation"/>
    <property type="evidence" value="ECO:0007669"/>
    <property type="project" value="TreeGrafter"/>
</dbReference>
<accession>A0A8H4RJK3</accession>
<dbReference type="PANTHER" id="PTHR31834:SF8">
    <property type="entry name" value="TRANSFERASE, PUTATIVE (AFU_ORTHOLOGUE AFUA_6G14040)-RELATED"/>
    <property type="match status" value="1"/>
</dbReference>
<comment type="caution">
    <text evidence="2">The sequence shown here is derived from an EMBL/GenBank/DDBJ whole genome shotgun (WGS) entry which is preliminary data.</text>
</comment>
<dbReference type="AlphaFoldDB" id="A0A8H4RJK3"/>
<name>A0A8H4RJK3_9HELO</name>
<evidence type="ECO:0000313" key="2">
    <source>
        <dbReference type="EMBL" id="KAF4631247.1"/>
    </source>
</evidence>
<dbReference type="EMBL" id="JAAMPI010000462">
    <property type="protein sequence ID" value="KAF4631247.1"/>
    <property type="molecule type" value="Genomic_DNA"/>
</dbReference>
<evidence type="ECO:0000256" key="1">
    <source>
        <dbReference type="SAM" id="MobiDB-lite"/>
    </source>
</evidence>
<sequence>MNDTAVGPQMKWLEDISKKQFKPISEIELSFDEVLTGTGPSAFTITILAEMAAQTGQPLNWLDNFHNMTEARQVGSILVLPVQTFAAGQGHSNSGDHNHELALVRYHYHASQWPKKHPRYSHPAYAGFDSKPQEEKERLIKEHEMTTKEKIDKEEAEKAAEAKADANRKTDELLASQEEHAKEEQAKGEKPKEEQAKDEKPKDDQATKTKAAEAQATGPPQQTDVNLHTTNIEPKSNTK</sequence>
<keyword evidence="3" id="KW-1185">Reference proteome</keyword>
<protein>
    <submittedName>
        <fullName evidence="2">Uncharacterized protein</fullName>
    </submittedName>
</protein>
<dbReference type="GO" id="GO:0000136">
    <property type="term" value="C:mannan polymerase complex"/>
    <property type="evidence" value="ECO:0007669"/>
    <property type="project" value="TreeGrafter"/>
</dbReference>
<feature type="compositionally biased region" description="Basic and acidic residues" evidence="1">
    <location>
        <begin position="131"/>
        <end position="211"/>
    </location>
</feature>
<organism evidence="2 3">
    <name type="scientific">Cudoniella acicularis</name>
    <dbReference type="NCBI Taxonomy" id="354080"/>
    <lineage>
        <taxon>Eukaryota</taxon>
        <taxon>Fungi</taxon>
        <taxon>Dikarya</taxon>
        <taxon>Ascomycota</taxon>
        <taxon>Pezizomycotina</taxon>
        <taxon>Leotiomycetes</taxon>
        <taxon>Helotiales</taxon>
        <taxon>Tricladiaceae</taxon>
        <taxon>Cudoniella</taxon>
    </lineage>
</organism>
<dbReference type="Proteomes" id="UP000566819">
    <property type="component" value="Unassembled WGS sequence"/>
</dbReference>
<dbReference type="OrthoDB" id="409543at2759"/>
<feature type="region of interest" description="Disordered" evidence="1">
    <location>
        <begin position="114"/>
        <end position="239"/>
    </location>
</feature>
<reference evidence="2 3" key="1">
    <citation type="submission" date="2020-03" db="EMBL/GenBank/DDBJ databases">
        <title>Draft Genome Sequence of Cudoniella acicularis.</title>
        <authorList>
            <person name="Buettner E."/>
            <person name="Kellner H."/>
        </authorList>
    </citation>
    <scope>NUCLEOTIDE SEQUENCE [LARGE SCALE GENOMIC DNA]</scope>
    <source>
        <strain evidence="2 3">DSM 108380</strain>
    </source>
</reference>
<proteinExistence type="predicted"/>
<feature type="compositionally biased region" description="Polar residues" evidence="1">
    <location>
        <begin position="218"/>
        <end position="239"/>
    </location>
</feature>
<dbReference type="InterPro" id="IPR039367">
    <property type="entry name" value="Och1-like"/>
</dbReference>